<dbReference type="KEGG" id="ahel:Q31a_32240"/>
<proteinExistence type="predicted"/>
<dbReference type="Proteomes" id="UP000318017">
    <property type="component" value="Chromosome"/>
</dbReference>
<organism evidence="1 2">
    <name type="scientific">Aureliella helgolandensis</name>
    <dbReference type="NCBI Taxonomy" id="2527968"/>
    <lineage>
        <taxon>Bacteria</taxon>
        <taxon>Pseudomonadati</taxon>
        <taxon>Planctomycetota</taxon>
        <taxon>Planctomycetia</taxon>
        <taxon>Pirellulales</taxon>
        <taxon>Pirellulaceae</taxon>
        <taxon>Aureliella</taxon>
    </lineage>
</organism>
<dbReference type="AlphaFoldDB" id="A0A518G8I9"/>
<dbReference type="EMBL" id="CP036298">
    <property type="protein sequence ID" value="QDV24902.1"/>
    <property type="molecule type" value="Genomic_DNA"/>
</dbReference>
<dbReference type="SUPFAM" id="SSF48239">
    <property type="entry name" value="Terpenoid cyclases/Protein prenyltransferases"/>
    <property type="match status" value="1"/>
</dbReference>
<name>A0A518G8I9_9BACT</name>
<dbReference type="InterPro" id="IPR008930">
    <property type="entry name" value="Terpenoid_cyclase/PrenylTrfase"/>
</dbReference>
<protein>
    <recommendedName>
        <fullName evidence="3">Squalene--hopene cyclase</fullName>
    </recommendedName>
</protein>
<reference evidence="1 2" key="1">
    <citation type="submission" date="2019-02" db="EMBL/GenBank/DDBJ databases">
        <title>Deep-cultivation of Planctomycetes and their phenomic and genomic characterization uncovers novel biology.</title>
        <authorList>
            <person name="Wiegand S."/>
            <person name="Jogler M."/>
            <person name="Boedeker C."/>
            <person name="Pinto D."/>
            <person name="Vollmers J."/>
            <person name="Rivas-Marin E."/>
            <person name="Kohn T."/>
            <person name="Peeters S.H."/>
            <person name="Heuer A."/>
            <person name="Rast P."/>
            <person name="Oberbeckmann S."/>
            <person name="Bunk B."/>
            <person name="Jeske O."/>
            <person name="Meyerdierks A."/>
            <person name="Storesund J.E."/>
            <person name="Kallscheuer N."/>
            <person name="Luecker S."/>
            <person name="Lage O.M."/>
            <person name="Pohl T."/>
            <person name="Merkel B.J."/>
            <person name="Hornburger P."/>
            <person name="Mueller R.-W."/>
            <person name="Bruemmer F."/>
            <person name="Labrenz M."/>
            <person name="Spormann A.M."/>
            <person name="Op den Camp H."/>
            <person name="Overmann J."/>
            <person name="Amann R."/>
            <person name="Jetten M.S.M."/>
            <person name="Mascher T."/>
            <person name="Medema M.H."/>
            <person name="Devos D.P."/>
            <person name="Kaster A.-K."/>
            <person name="Ovreas L."/>
            <person name="Rohde M."/>
            <person name="Galperin M.Y."/>
            <person name="Jogler C."/>
        </authorList>
    </citation>
    <scope>NUCLEOTIDE SEQUENCE [LARGE SCALE GENOMIC DNA]</scope>
    <source>
        <strain evidence="1 2">Q31a</strain>
    </source>
</reference>
<gene>
    <name evidence="1" type="ORF">Q31a_32240</name>
</gene>
<evidence type="ECO:0008006" key="3">
    <source>
        <dbReference type="Google" id="ProtNLM"/>
    </source>
</evidence>
<evidence type="ECO:0000313" key="2">
    <source>
        <dbReference type="Proteomes" id="UP000318017"/>
    </source>
</evidence>
<keyword evidence="2" id="KW-1185">Reference proteome</keyword>
<accession>A0A518G8I9</accession>
<dbReference type="RefSeq" id="WP_231691209.1">
    <property type="nucleotide sequence ID" value="NZ_CP036298.1"/>
</dbReference>
<sequence length="378" mass="41170">MVEIVQAGNPSSAPAQHLSWKLRGVWQRRGAGNGVWGMLATWVILGIINGTGFAQAPATAMGDVVPRDVREIYDRGLQYLMETQSPGGDWTDSYSGPGTTGLALMTFLASGEDPNFGTYSVPIRKAIRSMIRAQNGATGYMGDSMYQHGFATLALAEAYGAIDETDLWESGQPQAGKERSIGEALELAVRCSVTSQERNPHSAWRYSPGARDADTSVSGAVLMGLLAARNCGIEVPDKSIDSSIKYFTSLTGDSGAVGYSGGLGGFGQSIARSSIACLVYSISKRKDLPQYEATKKYVVSNMNEQSHYEEYARYYEAQALFQANLEDWEKWNRSLIRKLKETQNDDGSFNGQFGGSTTTSLNLLSLALNYRFLPVYER</sequence>
<evidence type="ECO:0000313" key="1">
    <source>
        <dbReference type="EMBL" id="QDV24902.1"/>
    </source>
</evidence>
<dbReference type="Gene3D" id="1.50.10.20">
    <property type="match status" value="2"/>
</dbReference>